<dbReference type="PANTHER" id="PTHR34819">
    <property type="entry name" value="LARGE CYSTEINE-RICH PERIPLASMIC PROTEIN OMCB"/>
    <property type="match status" value="1"/>
</dbReference>
<dbReference type="Gene3D" id="2.60.40.740">
    <property type="match status" value="1"/>
</dbReference>
<dbReference type="KEGG" id="ban:BA_3721"/>
<evidence type="ECO:0000313" key="2">
    <source>
        <dbReference type="EMBL" id="AAP27470.1"/>
    </source>
</evidence>
<dbReference type="NCBIfam" id="TIGR01451">
    <property type="entry name" value="B_ant_repeat"/>
    <property type="match status" value="1"/>
</dbReference>
<name>A0A2P0HHL3_BACAN</name>
<feature type="domain" description="DUF11" evidence="1">
    <location>
        <begin position="5"/>
        <end position="49"/>
    </location>
</feature>
<dbReference type="OrthoDB" id="1751088at2"/>
<protein>
    <submittedName>
        <fullName evidence="2">Conserved repeat domain protein</fullName>
    </submittedName>
</protein>
<proteinExistence type="predicted"/>
<sequence>MAIATIGSRLTYTIVVQNTGTLPAQNVTFTDPLPAGTTFVPNSVTVDGVATAGILLLVFPLAIFLLAALLQLPFK</sequence>
<accession>A0A2P0HHL3</accession>
<reference evidence="2 3" key="1">
    <citation type="journal article" date="2003" name="Nature">
        <title>The genome sequence of Bacillus anthracis Ames and comparison to closely related bacteria.</title>
        <authorList>
            <person name="Read T.D."/>
            <person name="Peterson S.N."/>
            <person name="Tourasse N."/>
            <person name="Baillie L.W."/>
            <person name="Paulsen I.T."/>
            <person name="Nelson K.E."/>
            <person name="Tettelin H."/>
            <person name="Fouts D.E."/>
            <person name="Eisen J.A."/>
            <person name="Gill S.R."/>
            <person name="Holtzapple E.K."/>
            <person name="Okstad O.A."/>
            <person name="Helgason E."/>
            <person name="Rilstone J."/>
            <person name="Wu M."/>
            <person name="Kolonay J.F."/>
            <person name="Beanan M.J."/>
            <person name="Dodson R.J."/>
            <person name="Brinkac L.M."/>
            <person name="Gwinn M."/>
            <person name="DeBoy R.T."/>
            <person name="Madpu R."/>
            <person name="Daugherty S.C."/>
            <person name="Durkin A.S."/>
            <person name="Haft D.H."/>
            <person name="Nelson W.C."/>
            <person name="Peterson J.D."/>
            <person name="Pop M."/>
            <person name="Khouri H.M."/>
            <person name="Radune D."/>
            <person name="Benton J.L."/>
            <person name="Mahamoud Y."/>
            <person name="Jiang L."/>
            <person name="Hance I.R."/>
            <person name="Weidman J.F."/>
            <person name="Berry K.J."/>
            <person name="Plaut R.D."/>
            <person name="Wolf A.M."/>
            <person name="Watkins K.L."/>
            <person name="Nierman W.C."/>
            <person name="Hazen A."/>
            <person name="Cline R."/>
            <person name="Redmond C."/>
            <person name="Thwaite J.E."/>
            <person name="White O."/>
            <person name="Salzberg S.L."/>
            <person name="Thomason B."/>
            <person name="Friedlander A.M."/>
            <person name="Koehler T.M."/>
            <person name="Hanna P.C."/>
            <person name="Kolsto A.B."/>
            <person name="Fraser C.M."/>
        </authorList>
    </citation>
    <scope>NUCLEOTIDE SEQUENCE [LARGE SCALE GENOMIC DNA]</scope>
    <source>
        <strain evidence="3">Ames / isolate Porton</strain>
    </source>
</reference>
<dbReference type="EMBL" id="AE016879">
    <property type="protein sequence ID" value="AAP27470.1"/>
    <property type="molecule type" value="Genomic_DNA"/>
</dbReference>
<dbReference type="InterPro" id="IPR001434">
    <property type="entry name" value="OmcB-like_DUF11"/>
</dbReference>
<dbReference type="Proteomes" id="UP000000427">
    <property type="component" value="Chromosome"/>
</dbReference>
<dbReference type="PANTHER" id="PTHR34819:SF3">
    <property type="entry name" value="CELL SURFACE PROTEIN"/>
    <property type="match status" value="1"/>
</dbReference>
<dbReference type="AlphaFoldDB" id="A0A2P0HHL3"/>
<dbReference type="Pfam" id="PF01345">
    <property type="entry name" value="DUF11"/>
    <property type="match status" value="1"/>
</dbReference>
<dbReference type="InterPro" id="IPR051172">
    <property type="entry name" value="Chlamydia_OmcB"/>
</dbReference>
<evidence type="ECO:0000313" key="3">
    <source>
        <dbReference type="Proteomes" id="UP000000427"/>
    </source>
</evidence>
<dbReference type="RefSeq" id="WP_003169325.1">
    <property type="nucleotide sequence ID" value="NZ_JHCB02000018.1"/>
</dbReference>
<organism evidence="2 3">
    <name type="scientific">Bacillus anthracis</name>
    <name type="common">anthrax bacterium</name>
    <dbReference type="NCBI Taxonomy" id="1392"/>
    <lineage>
        <taxon>Bacteria</taxon>
        <taxon>Bacillati</taxon>
        <taxon>Bacillota</taxon>
        <taxon>Bacilli</taxon>
        <taxon>Bacillales</taxon>
        <taxon>Bacillaceae</taxon>
        <taxon>Bacillus</taxon>
        <taxon>Bacillus cereus group</taxon>
    </lineage>
</organism>
<dbReference type="InterPro" id="IPR047589">
    <property type="entry name" value="DUF11_rpt"/>
</dbReference>
<evidence type="ECO:0000259" key="1">
    <source>
        <dbReference type="Pfam" id="PF01345"/>
    </source>
</evidence>
<gene>
    <name evidence="2" type="ordered locus">BA_3721</name>
</gene>